<protein>
    <recommendedName>
        <fullName evidence="3">HutD family protein</fullName>
    </recommendedName>
</protein>
<dbReference type="SUPFAM" id="SSF51182">
    <property type="entry name" value="RmlC-like cupins"/>
    <property type="match status" value="1"/>
</dbReference>
<dbReference type="RefSeq" id="WP_106162386.1">
    <property type="nucleotide sequence ID" value="NZ_PVUF01000002.1"/>
</dbReference>
<reference evidence="1 2" key="1">
    <citation type="submission" date="2018-03" db="EMBL/GenBank/DDBJ databases">
        <title>Genomic Encyclopedia of Archaeal and Bacterial Type Strains, Phase II (KMG-II): from individual species to whole genera.</title>
        <authorList>
            <person name="Goeker M."/>
        </authorList>
    </citation>
    <scope>NUCLEOTIDE SEQUENCE [LARGE SCALE GENOMIC DNA]</scope>
    <source>
        <strain evidence="1 2">DSM 25328</strain>
    </source>
</reference>
<dbReference type="PANTHER" id="PTHR37943:SF1">
    <property type="entry name" value="PROTEIN VES"/>
    <property type="match status" value="1"/>
</dbReference>
<name>A0A2T1AL21_TRISK</name>
<accession>A0A2T1AL21</accession>
<dbReference type="Proteomes" id="UP000237718">
    <property type="component" value="Unassembled WGS sequence"/>
</dbReference>
<comment type="caution">
    <text evidence="1">The sequence shown here is derived from an EMBL/GenBank/DDBJ whole genome shotgun (WGS) entry which is preliminary data.</text>
</comment>
<dbReference type="AlphaFoldDB" id="A0A2T1AL21"/>
<dbReference type="Pfam" id="PF05962">
    <property type="entry name" value="HutD"/>
    <property type="match status" value="1"/>
</dbReference>
<gene>
    <name evidence="1" type="ORF">CLV89_10248</name>
</gene>
<dbReference type="Gene3D" id="2.60.120.10">
    <property type="entry name" value="Jelly Rolls"/>
    <property type="match status" value="1"/>
</dbReference>
<dbReference type="PANTHER" id="PTHR37943">
    <property type="entry name" value="PROTEIN VES"/>
    <property type="match status" value="1"/>
</dbReference>
<dbReference type="InterPro" id="IPR011051">
    <property type="entry name" value="RmlC_Cupin_sf"/>
</dbReference>
<evidence type="ECO:0000313" key="1">
    <source>
        <dbReference type="EMBL" id="PRZ49306.1"/>
    </source>
</evidence>
<dbReference type="EMBL" id="PVUF01000002">
    <property type="protein sequence ID" value="PRZ49306.1"/>
    <property type="molecule type" value="Genomic_DNA"/>
</dbReference>
<evidence type="ECO:0000313" key="2">
    <source>
        <dbReference type="Proteomes" id="UP000237718"/>
    </source>
</evidence>
<organism evidence="1 2">
    <name type="scientific">Tritonibacter scottomollicae</name>
    <name type="common">Epibacterium scottomollicae</name>
    <dbReference type="NCBI Taxonomy" id="483013"/>
    <lineage>
        <taxon>Bacteria</taxon>
        <taxon>Pseudomonadati</taxon>
        <taxon>Pseudomonadota</taxon>
        <taxon>Alphaproteobacteria</taxon>
        <taxon>Rhodobacterales</taxon>
        <taxon>Paracoccaceae</taxon>
        <taxon>Tritonibacter</taxon>
    </lineage>
</organism>
<dbReference type="CDD" id="cd20293">
    <property type="entry name" value="cupin_HutD_N"/>
    <property type="match status" value="1"/>
</dbReference>
<proteinExistence type="predicted"/>
<dbReference type="InterPro" id="IPR010282">
    <property type="entry name" value="Uncharacterised_HutD/Ves"/>
</dbReference>
<sequence>MRFDATTAEPVPWKNGGGTTRELALQERAGKLLWRLSLADITRNGPFSAFPGVQRIHTIVGGRGLDLRGADEVLQARPLKPLRFDGGMPLDATLIGGPCRAFNVIYDPAQVQADMVVFAENIRAAAGDILYAITSDLTLSDGTILTEGQGMRCPVATEAATVGSAVRLWFTSLPEDR</sequence>
<dbReference type="InterPro" id="IPR014710">
    <property type="entry name" value="RmlC-like_jellyroll"/>
</dbReference>
<dbReference type="OrthoDB" id="9800082at2"/>
<evidence type="ECO:0008006" key="3">
    <source>
        <dbReference type="Google" id="ProtNLM"/>
    </source>
</evidence>